<keyword evidence="2" id="KW-0238">DNA-binding</keyword>
<dbReference type="Proteomes" id="UP000414136">
    <property type="component" value="Unassembled WGS sequence"/>
</dbReference>
<evidence type="ECO:0000256" key="2">
    <source>
        <dbReference type="ARBA" id="ARBA00023125"/>
    </source>
</evidence>
<keyword evidence="1" id="KW-0805">Transcription regulation</keyword>
<evidence type="ECO:0000256" key="1">
    <source>
        <dbReference type="ARBA" id="ARBA00023015"/>
    </source>
</evidence>
<dbReference type="Pfam" id="PF12833">
    <property type="entry name" value="HTH_18"/>
    <property type="match status" value="1"/>
</dbReference>
<name>A0A5E4ZI66_9BURK</name>
<keyword evidence="6" id="KW-1185">Reference proteome</keyword>
<keyword evidence="3" id="KW-0804">Transcription</keyword>
<reference evidence="5 6" key="1">
    <citation type="submission" date="2019-08" db="EMBL/GenBank/DDBJ databases">
        <authorList>
            <person name="Peeters C."/>
        </authorList>
    </citation>
    <scope>NUCLEOTIDE SEQUENCE [LARGE SCALE GENOMIC DNA]</scope>
    <source>
        <strain evidence="5 6">LMG 31118</strain>
    </source>
</reference>
<protein>
    <submittedName>
        <fullName evidence="5">AraC family transcriptional regulator</fullName>
    </submittedName>
</protein>
<dbReference type="GO" id="GO:0016811">
    <property type="term" value="F:hydrolase activity, acting on carbon-nitrogen (but not peptide) bonds, in linear amides"/>
    <property type="evidence" value="ECO:0007669"/>
    <property type="project" value="InterPro"/>
</dbReference>
<dbReference type="InterPro" id="IPR004304">
    <property type="entry name" value="FmdA_AmdA"/>
</dbReference>
<feature type="domain" description="HTH araC/xylS-type" evidence="4">
    <location>
        <begin position="238"/>
        <end position="339"/>
    </location>
</feature>
<organism evidence="5 6">
    <name type="scientific">Pandoraea captiosa</name>
    <dbReference type="NCBI Taxonomy" id="2508302"/>
    <lineage>
        <taxon>Bacteria</taxon>
        <taxon>Pseudomonadati</taxon>
        <taxon>Pseudomonadota</taxon>
        <taxon>Betaproteobacteria</taxon>
        <taxon>Burkholderiales</taxon>
        <taxon>Burkholderiaceae</taxon>
        <taxon>Pandoraea</taxon>
    </lineage>
</organism>
<dbReference type="EMBL" id="CABPSQ010000001">
    <property type="protein sequence ID" value="VVE60347.1"/>
    <property type="molecule type" value="Genomic_DNA"/>
</dbReference>
<dbReference type="SUPFAM" id="SSF141130">
    <property type="entry name" value="Acetamidase/Formamidase-like"/>
    <property type="match status" value="1"/>
</dbReference>
<dbReference type="InterPro" id="IPR018060">
    <property type="entry name" value="HTH_AraC"/>
</dbReference>
<dbReference type="InterPro" id="IPR020449">
    <property type="entry name" value="Tscrpt_reg_AraC-type_HTH"/>
</dbReference>
<dbReference type="GO" id="GO:0003700">
    <property type="term" value="F:DNA-binding transcription factor activity"/>
    <property type="evidence" value="ECO:0007669"/>
    <property type="project" value="InterPro"/>
</dbReference>
<dbReference type="PANTHER" id="PTHR31891">
    <property type="entry name" value="FORMAMIDASE C869.04-RELATED"/>
    <property type="match status" value="1"/>
</dbReference>
<evidence type="ECO:0000256" key="3">
    <source>
        <dbReference type="ARBA" id="ARBA00023163"/>
    </source>
</evidence>
<evidence type="ECO:0000313" key="5">
    <source>
        <dbReference type="EMBL" id="VVE60347.1"/>
    </source>
</evidence>
<gene>
    <name evidence="5" type="ORF">PCA31118_00204</name>
</gene>
<evidence type="ECO:0000259" key="4">
    <source>
        <dbReference type="PROSITE" id="PS01124"/>
    </source>
</evidence>
<dbReference type="PRINTS" id="PR00032">
    <property type="entry name" value="HTHARAC"/>
</dbReference>
<sequence length="820" mass="88978">MSAHARQSPSTAARVALMVIFEGGRVLDRAHFSTESYAQDQRGPAWQARLLDARLHFRSPSDTQPLHGTLLTHRTPGGIELSVISSTPQTVSARAGGERGFLLVMLLDGQAELAGTGTLGGETLGAGDIACIPGSQSADLIARTPFRLISVHVRHATIAPRLGAAPPSHACKLPERVARLFGGLLGALAVQLETMTEADPHALEPVESVILECLASALTAVKPQAASHLSTSRTIVFSRICHRIQARLAEPNLSLSVIANDEHVSERYLRKLFEDAGQSFSSYLRNSRLQRCHADLQNPAYDQLSVSDICYRWGFNDPSYFSQAFRERFGVSPKASRDQALRTRALPERSRISRGHPDVPARLSGLASRVANAAHAAPGTHDAVLGDAALRHALPHTPGKHHYLRATCDSVHWGYLSHDIPPVLSVASGDTVTIETLTQHATDDWERMVKGDPGAESVFHWTSTQKNVDRRGAGPMDASVYGRGAGEGFGVHICTGPIAVEDAMPGDVLEVRILDLHPRPSANPDFAGKAFGSHASTWWGFHYQDMLTLPREREVVTVFEIDCHDGKPNEDDGSDVARAIYSFRWTPQEDPFGVVHPTIDYPGVPVDHSRITKNYRTLKHVEIPLRPHFGVLAVAPAQDGLIDSIPPSSYAGNLDNWRVTRGASVFLKVAVPGALLSIGDPHAAQGDAELGGTAIECSLTGEIQLILHKKATIEATAPYADLTYPLVETATEWIVHGFSSPNHLAELGQKAQSQIYMKSTLDSALRDAFLKARRFLMQVKRLTEDEATAILSVSVDFGVTQVVNGNWGVHAIIRKGMFND</sequence>
<proteinExistence type="predicted"/>
<dbReference type="PANTHER" id="PTHR31891:SF1">
    <property type="entry name" value="FORMAMIDASE C869.04-RELATED"/>
    <property type="match status" value="1"/>
</dbReference>
<dbReference type="Pfam" id="PF03069">
    <property type="entry name" value="FmdA_AmdA"/>
    <property type="match status" value="2"/>
</dbReference>
<dbReference type="SUPFAM" id="SSF46689">
    <property type="entry name" value="Homeodomain-like"/>
    <property type="match status" value="1"/>
</dbReference>
<dbReference type="Gene3D" id="1.10.10.60">
    <property type="entry name" value="Homeodomain-like"/>
    <property type="match status" value="1"/>
</dbReference>
<dbReference type="Gene3D" id="3.10.28.20">
    <property type="entry name" value="Acetamidase/Formamidase-like domains"/>
    <property type="match status" value="1"/>
</dbReference>
<accession>A0A5E4ZI66</accession>
<dbReference type="PROSITE" id="PS01124">
    <property type="entry name" value="HTH_ARAC_FAMILY_2"/>
    <property type="match status" value="1"/>
</dbReference>
<dbReference type="GO" id="GO:0043565">
    <property type="term" value="F:sequence-specific DNA binding"/>
    <property type="evidence" value="ECO:0007669"/>
    <property type="project" value="InterPro"/>
</dbReference>
<dbReference type="AlphaFoldDB" id="A0A5E4ZI66"/>
<dbReference type="SMART" id="SM00342">
    <property type="entry name" value="HTH_ARAC"/>
    <property type="match status" value="1"/>
</dbReference>
<evidence type="ECO:0000313" key="6">
    <source>
        <dbReference type="Proteomes" id="UP000414136"/>
    </source>
</evidence>
<dbReference type="InterPro" id="IPR009057">
    <property type="entry name" value="Homeodomain-like_sf"/>
</dbReference>
<dbReference type="Gene3D" id="2.60.120.580">
    <property type="entry name" value="Acetamidase/Formamidase-like domains"/>
    <property type="match status" value="2"/>
</dbReference>